<dbReference type="Proteomes" id="UP001346869">
    <property type="component" value="Unassembled WGS sequence"/>
</dbReference>
<accession>A0AAN7X3Q7</accession>
<keyword evidence="3" id="KW-1185">Reference proteome</keyword>
<dbReference type="AlphaFoldDB" id="A0AAN7X3Q7"/>
<evidence type="ECO:0000313" key="2">
    <source>
        <dbReference type="EMBL" id="KAK5854945.1"/>
    </source>
</evidence>
<comment type="caution">
    <text evidence="2">The sequence shown here is derived from an EMBL/GenBank/DDBJ whole genome shotgun (WGS) entry which is preliminary data.</text>
</comment>
<name>A0AAN7X3Q7_ELEMC</name>
<reference evidence="2 3" key="1">
    <citation type="journal article" date="2023" name="Genes (Basel)">
        <title>Chromosome-Level Genome Assembly and Circadian Gene Repertoire of the Patagonia Blennie Eleginops maclovinus-The Closest Ancestral Proxy of Antarctic Cryonotothenioids.</title>
        <authorList>
            <person name="Cheng C.C."/>
            <person name="Rivera-Colon A.G."/>
            <person name="Minhas B.F."/>
            <person name="Wilson L."/>
            <person name="Rayamajhi N."/>
            <person name="Vargas-Chacoff L."/>
            <person name="Catchen J.M."/>
        </authorList>
    </citation>
    <scope>NUCLEOTIDE SEQUENCE [LARGE SCALE GENOMIC DNA]</scope>
    <source>
        <strain evidence="2">JMC-PN-2008</strain>
    </source>
</reference>
<protein>
    <submittedName>
        <fullName evidence="2">Uncharacterized protein</fullName>
    </submittedName>
</protein>
<evidence type="ECO:0000313" key="3">
    <source>
        <dbReference type="Proteomes" id="UP001346869"/>
    </source>
</evidence>
<feature type="compositionally biased region" description="Basic and acidic residues" evidence="1">
    <location>
        <begin position="1"/>
        <end position="30"/>
    </location>
</feature>
<evidence type="ECO:0000256" key="1">
    <source>
        <dbReference type="SAM" id="MobiDB-lite"/>
    </source>
</evidence>
<reference evidence="2 3" key="2">
    <citation type="journal article" date="2023" name="Mol. Biol. Evol.">
        <title>Genomics of Secondarily Temperate Adaptation in the Only Non-Antarctic Icefish.</title>
        <authorList>
            <person name="Rivera-Colon A.G."/>
            <person name="Rayamajhi N."/>
            <person name="Minhas B.F."/>
            <person name="Madrigal G."/>
            <person name="Bilyk K.T."/>
            <person name="Yoon V."/>
            <person name="Hune M."/>
            <person name="Gregory S."/>
            <person name="Cheng C.H.C."/>
            <person name="Catchen J.M."/>
        </authorList>
    </citation>
    <scope>NUCLEOTIDE SEQUENCE [LARGE SCALE GENOMIC DNA]</scope>
    <source>
        <strain evidence="2">JMC-PN-2008</strain>
    </source>
</reference>
<sequence>MDSREGVIKYKKQDREKRESIQRDERNKDIKPHRKKKSQYSQQYGASSRCSLCAGTGDGVVGGICSPADLYGGRRGHSRPLDHQRYQWLLPYCRGNLSPQHSAEGKDRKWRTGGLGEKEKRLVWVRDREEERNCEGAQ</sequence>
<gene>
    <name evidence="2" type="ORF">PBY51_005094</name>
</gene>
<dbReference type="EMBL" id="JAUZQC010000018">
    <property type="protein sequence ID" value="KAK5854945.1"/>
    <property type="molecule type" value="Genomic_DNA"/>
</dbReference>
<proteinExistence type="predicted"/>
<feature type="region of interest" description="Disordered" evidence="1">
    <location>
        <begin position="1"/>
        <end position="45"/>
    </location>
</feature>
<organism evidence="2 3">
    <name type="scientific">Eleginops maclovinus</name>
    <name type="common">Patagonian blennie</name>
    <name type="synonym">Eleginus maclovinus</name>
    <dbReference type="NCBI Taxonomy" id="56733"/>
    <lineage>
        <taxon>Eukaryota</taxon>
        <taxon>Metazoa</taxon>
        <taxon>Chordata</taxon>
        <taxon>Craniata</taxon>
        <taxon>Vertebrata</taxon>
        <taxon>Euteleostomi</taxon>
        <taxon>Actinopterygii</taxon>
        <taxon>Neopterygii</taxon>
        <taxon>Teleostei</taxon>
        <taxon>Neoteleostei</taxon>
        <taxon>Acanthomorphata</taxon>
        <taxon>Eupercaria</taxon>
        <taxon>Perciformes</taxon>
        <taxon>Notothenioidei</taxon>
        <taxon>Eleginopidae</taxon>
        <taxon>Eleginops</taxon>
    </lineage>
</organism>